<keyword evidence="3" id="KW-0808">Transferase</keyword>
<keyword evidence="5" id="KW-0479">Metal-binding</keyword>
<evidence type="ECO:0000256" key="4">
    <source>
        <dbReference type="ARBA" id="ARBA00022695"/>
    </source>
</evidence>
<dbReference type="InterPro" id="IPR052038">
    <property type="entry name" value="Type-VII_TA_antitoxin"/>
</dbReference>
<organism evidence="11">
    <name type="scientific">Thermoleptolyngbya oregonensis NK1-22</name>
    <dbReference type="NCBI Taxonomy" id="2547457"/>
    <lineage>
        <taxon>Bacteria</taxon>
        <taxon>Bacillati</taxon>
        <taxon>Cyanobacteriota</taxon>
        <taxon>Cyanophyceae</taxon>
        <taxon>Oculatellales</taxon>
        <taxon>Oculatellaceae</taxon>
        <taxon>Thermoleptolyngbya</taxon>
    </lineage>
</organism>
<evidence type="ECO:0000256" key="5">
    <source>
        <dbReference type="ARBA" id="ARBA00022723"/>
    </source>
</evidence>
<dbReference type="PANTHER" id="PTHR33571">
    <property type="entry name" value="SSL8005 PROTEIN"/>
    <property type="match status" value="1"/>
</dbReference>
<evidence type="ECO:0000259" key="10">
    <source>
        <dbReference type="Pfam" id="PF01909"/>
    </source>
</evidence>
<dbReference type="InterPro" id="IPR002934">
    <property type="entry name" value="Polymerase_NTP_transf_dom"/>
</dbReference>
<evidence type="ECO:0000256" key="1">
    <source>
        <dbReference type="ARBA" id="ARBA00001946"/>
    </source>
</evidence>
<dbReference type="RefSeq" id="WP_316789450.1">
    <property type="nucleotide sequence ID" value="NZ_CP053540.1"/>
</dbReference>
<proteinExistence type="inferred from homology"/>
<sequence length="126" mass="14372">MTSSPLLPDRIAPALAANLTHITLDRAKLADFCQKHRIRKLSLFGSILRDDFEPDRSDVDFLVEFLPNATPGFFQLVDMEDQLSDLIGKKADLRTPKELSRYFRQEVLDEGVVQYEHATDKSHDQA</sequence>
<keyword evidence="6" id="KW-0547">Nucleotide-binding</keyword>
<reference evidence="11" key="1">
    <citation type="submission" date="2020-05" db="EMBL/GenBank/DDBJ databases">
        <authorList>
            <person name="Zhu T."/>
            <person name="Keshari N."/>
            <person name="Lu X."/>
        </authorList>
    </citation>
    <scope>NUCLEOTIDE SEQUENCE</scope>
    <source>
        <strain evidence="11">NK1-22</strain>
    </source>
</reference>
<dbReference type="GO" id="GO:0046872">
    <property type="term" value="F:metal ion binding"/>
    <property type="evidence" value="ECO:0007669"/>
    <property type="project" value="UniProtKB-KW"/>
</dbReference>
<dbReference type="KEGG" id="tog:HNI00_21765"/>
<dbReference type="GO" id="GO:0005524">
    <property type="term" value="F:ATP binding"/>
    <property type="evidence" value="ECO:0007669"/>
    <property type="project" value="UniProtKB-KW"/>
</dbReference>
<dbReference type="Pfam" id="PF01909">
    <property type="entry name" value="NTP_transf_2"/>
    <property type="match status" value="1"/>
</dbReference>
<comment type="similarity">
    <text evidence="9">Belongs to the MntA antitoxin family.</text>
</comment>
<name>A0AA96Y7A6_9CYAN</name>
<evidence type="ECO:0000256" key="3">
    <source>
        <dbReference type="ARBA" id="ARBA00022679"/>
    </source>
</evidence>
<evidence type="ECO:0000256" key="7">
    <source>
        <dbReference type="ARBA" id="ARBA00022840"/>
    </source>
</evidence>
<dbReference type="EMBL" id="CP053540">
    <property type="protein sequence ID" value="WOB45465.1"/>
    <property type="molecule type" value="Genomic_DNA"/>
</dbReference>
<keyword evidence="8" id="KW-0460">Magnesium</keyword>
<gene>
    <name evidence="11" type="ORF">HNI00_21765</name>
</gene>
<dbReference type="Gene3D" id="3.30.460.10">
    <property type="entry name" value="Beta Polymerase, domain 2"/>
    <property type="match status" value="1"/>
</dbReference>
<evidence type="ECO:0000313" key="11">
    <source>
        <dbReference type="EMBL" id="WOB45465.1"/>
    </source>
</evidence>
<keyword evidence="2" id="KW-1277">Toxin-antitoxin system</keyword>
<accession>A0AA96Y7A6</accession>
<dbReference type="InterPro" id="IPR043519">
    <property type="entry name" value="NT_sf"/>
</dbReference>
<keyword evidence="4" id="KW-0548">Nucleotidyltransferase</keyword>
<comment type="cofactor">
    <cofactor evidence="1">
        <name>Mg(2+)</name>
        <dbReference type="ChEBI" id="CHEBI:18420"/>
    </cofactor>
</comment>
<dbReference type="PANTHER" id="PTHR33571:SF12">
    <property type="entry name" value="BSL3053 PROTEIN"/>
    <property type="match status" value="1"/>
</dbReference>
<feature type="domain" description="Polymerase nucleotidyl transferase" evidence="10">
    <location>
        <begin position="31"/>
        <end position="112"/>
    </location>
</feature>
<evidence type="ECO:0000256" key="6">
    <source>
        <dbReference type="ARBA" id="ARBA00022741"/>
    </source>
</evidence>
<evidence type="ECO:0000256" key="9">
    <source>
        <dbReference type="ARBA" id="ARBA00038276"/>
    </source>
</evidence>
<dbReference type="AlphaFoldDB" id="A0AA96Y7A6"/>
<evidence type="ECO:0000256" key="2">
    <source>
        <dbReference type="ARBA" id="ARBA00022649"/>
    </source>
</evidence>
<protein>
    <submittedName>
        <fullName evidence="11">Nucleotidyltransferase family protein</fullName>
    </submittedName>
</protein>
<dbReference type="SUPFAM" id="SSF81301">
    <property type="entry name" value="Nucleotidyltransferase"/>
    <property type="match status" value="1"/>
</dbReference>
<dbReference type="GO" id="GO:0016779">
    <property type="term" value="F:nucleotidyltransferase activity"/>
    <property type="evidence" value="ECO:0007669"/>
    <property type="project" value="UniProtKB-KW"/>
</dbReference>
<keyword evidence="7" id="KW-0067">ATP-binding</keyword>
<evidence type="ECO:0000256" key="8">
    <source>
        <dbReference type="ARBA" id="ARBA00022842"/>
    </source>
</evidence>